<evidence type="ECO:0000313" key="3">
    <source>
        <dbReference type="Proteomes" id="UP001437256"/>
    </source>
</evidence>
<dbReference type="Proteomes" id="UP001437256">
    <property type="component" value="Unassembled WGS sequence"/>
</dbReference>
<organism evidence="2 3">
    <name type="scientific">Marasmius tenuissimus</name>
    <dbReference type="NCBI Taxonomy" id="585030"/>
    <lineage>
        <taxon>Eukaryota</taxon>
        <taxon>Fungi</taxon>
        <taxon>Dikarya</taxon>
        <taxon>Basidiomycota</taxon>
        <taxon>Agaricomycotina</taxon>
        <taxon>Agaricomycetes</taxon>
        <taxon>Agaricomycetidae</taxon>
        <taxon>Agaricales</taxon>
        <taxon>Marasmiineae</taxon>
        <taxon>Marasmiaceae</taxon>
        <taxon>Marasmius</taxon>
    </lineage>
</organism>
<accession>A0ABR2ZBV7</accession>
<feature type="region of interest" description="Disordered" evidence="1">
    <location>
        <begin position="120"/>
        <end position="156"/>
    </location>
</feature>
<gene>
    <name evidence="2" type="ORF">AAF712_014631</name>
</gene>
<reference evidence="2 3" key="1">
    <citation type="submission" date="2024-05" db="EMBL/GenBank/DDBJ databases">
        <title>A draft genome resource for the thread blight pathogen Marasmius tenuissimus strain MS-2.</title>
        <authorList>
            <person name="Yulfo-Soto G.E."/>
            <person name="Baruah I.K."/>
            <person name="Amoako-Attah I."/>
            <person name="Bukari Y."/>
            <person name="Meinhardt L.W."/>
            <person name="Bailey B.A."/>
            <person name="Cohen S.P."/>
        </authorList>
    </citation>
    <scope>NUCLEOTIDE SEQUENCE [LARGE SCALE GENOMIC DNA]</scope>
    <source>
        <strain evidence="2 3">MS-2</strain>
    </source>
</reference>
<feature type="compositionally biased region" description="Low complexity" evidence="1">
    <location>
        <begin position="302"/>
        <end position="312"/>
    </location>
</feature>
<name>A0ABR2ZBV7_9AGAR</name>
<dbReference type="EMBL" id="JBBXMP010000285">
    <property type="protein sequence ID" value="KAL0058687.1"/>
    <property type="molecule type" value="Genomic_DNA"/>
</dbReference>
<evidence type="ECO:0000256" key="1">
    <source>
        <dbReference type="SAM" id="MobiDB-lite"/>
    </source>
</evidence>
<sequence>MTSQREQRKTTLRELGTLVRDVRQSITNDFRALGTKFSMELADIRYESDKKFGVLGSLIANLESVVPPDEPIPVSPLERKAYEFFEPTAQLVDQALQQKRAESAANAEQAREDYHRTYKEIMSESPESQGPTRYYPRTENDHQPVASGSGINRDLPGTTAVQHVETSTPPIHPVDNFTSAGRNEQVINPAPRSPKSATVQNADTEEDIVYLGSKRAGKQPIPPSSPIYYPPQVAEIPGWVDRVAFQRMRNDDIRRYGRSNVPDQGIGFDADLNPVDKNTTPRAVWDRGQQDNPPEGNHQHNNHNGNNETTHQQYGGVSGGNPGDPGGGDDSSDDDRHSRRSGKPSSNKPEPKKRRHTPWDDESSSDEYASISEYSADSLDSVDFDPDDHRIRNHGRSELERRRRRGRAAHRYELDKLEDYSRRLWVRKIHHKYRSQIREQVGEPSPVIEGLKSLKVNEPKHYKGQGDVEIFEAWLMKVLHWMSVNRLVGPEAEKL</sequence>
<feature type="region of interest" description="Disordered" evidence="1">
    <location>
        <begin position="255"/>
        <end position="406"/>
    </location>
</feature>
<feature type="compositionally biased region" description="Gly residues" evidence="1">
    <location>
        <begin position="316"/>
        <end position="329"/>
    </location>
</feature>
<keyword evidence="3" id="KW-1185">Reference proteome</keyword>
<feature type="compositionally biased region" description="Basic and acidic residues" evidence="1">
    <location>
        <begin position="387"/>
        <end position="401"/>
    </location>
</feature>
<protein>
    <submittedName>
        <fullName evidence="2">Uncharacterized protein</fullName>
    </submittedName>
</protein>
<comment type="caution">
    <text evidence="2">The sequence shown here is derived from an EMBL/GenBank/DDBJ whole genome shotgun (WGS) entry which is preliminary data.</text>
</comment>
<proteinExistence type="predicted"/>
<evidence type="ECO:0000313" key="2">
    <source>
        <dbReference type="EMBL" id="KAL0058687.1"/>
    </source>
</evidence>